<protein>
    <submittedName>
        <fullName evidence="1">Uncharacterized protein</fullName>
    </submittedName>
</protein>
<evidence type="ECO:0000313" key="2">
    <source>
        <dbReference type="Proteomes" id="UP000051530"/>
    </source>
</evidence>
<dbReference type="AlphaFoldDB" id="A0A0R0LYD3"/>
<proteinExistence type="predicted"/>
<dbReference type="EMBL" id="LGUB01000091">
    <property type="protein sequence ID" value="KRH94342.1"/>
    <property type="molecule type" value="Genomic_DNA"/>
</dbReference>
<comment type="caution">
    <text evidence="1">The sequence shown here is derived from an EMBL/GenBank/DDBJ whole genome shotgun (WGS) entry which is preliminary data.</text>
</comment>
<sequence>MIYSKNNFLFIFYVKMVILVSHYRKLGFSLQIIKFKHFNFLSVENM</sequence>
<dbReference type="VEuPathDB" id="MicrosporidiaDB:M153_2910002245"/>
<accession>A0A0R0LYD3</accession>
<evidence type="ECO:0000313" key="1">
    <source>
        <dbReference type="EMBL" id="KRH94342.1"/>
    </source>
</evidence>
<gene>
    <name evidence="1" type="ORF">M153_2910002245</name>
</gene>
<dbReference type="Proteomes" id="UP000051530">
    <property type="component" value="Unassembled WGS sequence"/>
</dbReference>
<reference evidence="1 2" key="1">
    <citation type="submission" date="2015-07" db="EMBL/GenBank/DDBJ databases">
        <title>The genome of Pseudoloma neurophilia, a relevant intracellular parasite of the zebrafish.</title>
        <authorList>
            <person name="Ndikumana S."/>
            <person name="Pelin A."/>
            <person name="Sanders J."/>
            <person name="Corradi N."/>
        </authorList>
    </citation>
    <scope>NUCLEOTIDE SEQUENCE [LARGE SCALE GENOMIC DNA]</scope>
    <source>
        <strain evidence="1 2">MK1</strain>
    </source>
</reference>
<keyword evidence="2" id="KW-1185">Reference proteome</keyword>
<organism evidence="1 2">
    <name type="scientific">Pseudoloma neurophilia</name>
    <dbReference type="NCBI Taxonomy" id="146866"/>
    <lineage>
        <taxon>Eukaryota</taxon>
        <taxon>Fungi</taxon>
        <taxon>Fungi incertae sedis</taxon>
        <taxon>Microsporidia</taxon>
        <taxon>Pseudoloma</taxon>
    </lineage>
</organism>
<name>A0A0R0LYD3_9MICR</name>